<evidence type="ECO:0000256" key="5">
    <source>
        <dbReference type="SAM" id="MobiDB-lite"/>
    </source>
</evidence>
<dbReference type="InterPro" id="IPR006671">
    <property type="entry name" value="Cyclin_N"/>
</dbReference>
<dbReference type="FunFam" id="1.10.472.10:FF:000001">
    <property type="entry name" value="G2/mitotic-specific cyclin"/>
    <property type="match status" value="1"/>
</dbReference>
<dbReference type="InterPro" id="IPR013763">
    <property type="entry name" value="Cyclin-like_dom"/>
</dbReference>
<dbReference type="InterPro" id="IPR036915">
    <property type="entry name" value="Cyclin-like_sf"/>
</dbReference>
<dbReference type="GO" id="GO:0051301">
    <property type="term" value="P:cell division"/>
    <property type="evidence" value="ECO:0007669"/>
    <property type="project" value="UniProtKB-KW"/>
</dbReference>
<comment type="similarity">
    <text evidence="4">Belongs to the cyclin family.</text>
</comment>
<evidence type="ECO:0000256" key="3">
    <source>
        <dbReference type="ARBA" id="ARBA00023306"/>
    </source>
</evidence>
<dbReference type="GO" id="GO:0005634">
    <property type="term" value="C:nucleus"/>
    <property type="evidence" value="ECO:0007669"/>
    <property type="project" value="UniProtKB-ARBA"/>
</dbReference>
<feature type="domain" description="Cyclin-like" evidence="6">
    <location>
        <begin position="149"/>
        <end position="234"/>
    </location>
</feature>
<dbReference type="PIRSF" id="PIRSF001771">
    <property type="entry name" value="Cyclin_A_B_D_E"/>
    <property type="match status" value="1"/>
</dbReference>
<dbReference type="PANTHER" id="PTHR10177">
    <property type="entry name" value="CYCLINS"/>
    <property type="match status" value="1"/>
</dbReference>
<feature type="domain" description="Cyclin-like" evidence="6">
    <location>
        <begin position="247"/>
        <end position="362"/>
    </location>
</feature>
<keyword evidence="3" id="KW-0131">Cell cycle</keyword>
<gene>
    <name evidence="8" type="ORF">O3M35_012265</name>
</gene>
<dbReference type="SMART" id="SM00385">
    <property type="entry name" value="CYCLIN"/>
    <property type="match status" value="2"/>
</dbReference>
<dbReference type="GO" id="GO:0044772">
    <property type="term" value="P:mitotic cell cycle phase transition"/>
    <property type="evidence" value="ECO:0007669"/>
    <property type="project" value="InterPro"/>
</dbReference>
<evidence type="ECO:0000256" key="2">
    <source>
        <dbReference type="ARBA" id="ARBA00023127"/>
    </source>
</evidence>
<dbReference type="Pfam" id="PF02984">
    <property type="entry name" value="Cyclin_C"/>
    <property type="match status" value="1"/>
</dbReference>
<keyword evidence="2 4" id="KW-0195">Cyclin</keyword>
<feature type="domain" description="Cyclin C-terminal" evidence="7">
    <location>
        <begin position="243"/>
        <end position="362"/>
    </location>
</feature>
<evidence type="ECO:0000259" key="6">
    <source>
        <dbReference type="SMART" id="SM00385"/>
    </source>
</evidence>
<dbReference type="SUPFAM" id="SSF47954">
    <property type="entry name" value="Cyclin-like"/>
    <property type="match status" value="2"/>
</dbReference>
<name>A0AAW1CTF3_9HEMI</name>
<dbReference type="Gene3D" id="1.10.472.10">
    <property type="entry name" value="Cyclin-like"/>
    <property type="match status" value="2"/>
</dbReference>
<dbReference type="AlphaFoldDB" id="A0AAW1CTF3"/>
<dbReference type="InterPro" id="IPR046965">
    <property type="entry name" value="Cyclin_A/B-like"/>
</dbReference>
<evidence type="ECO:0000259" key="7">
    <source>
        <dbReference type="SMART" id="SM01332"/>
    </source>
</evidence>
<keyword evidence="1" id="KW-0132">Cell division</keyword>
<organism evidence="8 9">
    <name type="scientific">Rhynocoris fuscipes</name>
    <dbReference type="NCBI Taxonomy" id="488301"/>
    <lineage>
        <taxon>Eukaryota</taxon>
        <taxon>Metazoa</taxon>
        <taxon>Ecdysozoa</taxon>
        <taxon>Arthropoda</taxon>
        <taxon>Hexapoda</taxon>
        <taxon>Insecta</taxon>
        <taxon>Pterygota</taxon>
        <taxon>Neoptera</taxon>
        <taxon>Paraneoptera</taxon>
        <taxon>Hemiptera</taxon>
        <taxon>Heteroptera</taxon>
        <taxon>Panheteroptera</taxon>
        <taxon>Cimicomorpha</taxon>
        <taxon>Reduviidae</taxon>
        <taxon>Harpactorinae</taxon>
        <taxon>Harpactorini</taxon>
        <taxon>Rhynocoris</taxon>
    </lineage>
</organism>
<dbReference type="GO" id="GO:0016538">
    <property type="term" value="F:cyclin-dependent protein serine/threonine kinase regulator activity"/>
    <property type="evidence" value="ECO:0007669"/>
    <property type="project" value="InterPro"/>
</dbReference>
<evidence type="ECO:0000313" key="8">
    <source>
        <dbReference type="EMBL" id="KAK9501562.1"/>
    </source>
</evidence>
<dbReference type="PROSITE" id="PS00292">
    <property type="entry name" value="CYCLINS"/>
    <property type="match status" value="1"/>
</dbReference>
<feature type="compositionally biased region" description="Basic and acidic residues" evidence="5">
    <location>
        <begin position="8"/>
        <end position="22"/>
    </location>
</feature>
<keyword evidence="9" id="KW-1185">Reference proteome</keyword>
<evidence type="ECO:0000256" key="4">
    <source>
        <dbReference type="RuleBase" id="RU000383"/>
    </source>
</evidence>
<dbReference type="Proteomes" id="UP001461498">
    <property type="component" value="Unassembled WGS sequence"/>
</dbReference>
<dbReference type="Pfam" id="PF00134">
    <property type="entry name" value="Cyclin_N"/>
    <property type="match status" value="1"/>
</dbReference>
<proteinExistence type="inferred from homology"/>
<comment type="caution">
    <text evidence="8">The sequence shown here is derived from an EMBL/GenBank/DDBJ whole genome shotgun (WGS) entry which is preliminary data.</text>
</comment>
<dbReference type="EMBL" id="JAPXFL010000009">
    <property type="protein sequence ID" value="KAK9501562.1"/>
    <property type="molecule type" value="Genomic_DNA"/>
</dbReference>
<feature type="region of interest" description="Disordered" evidence="5">
    <location>
        <begin position="1"/>
        <end position="22"/>
    </location>
</feature>
<dbReference type="InterPro" id="IPR048258">
    <property type="entry name" value="Cyclins_cyclin-box"/>
</dbReference>
<evidence type="ECO:0000256" key="1">
    <source>
        <dbReference type="ARBA" id="ARBA00022618"/>
    </source>
</evidence>
<accession>A0AAW1CTF3</accession>
<reference evidence="8 9" key="1">
    <citation type="submission" date="2022-12" db="EMBL/GenBank/DDBJ databases">
        <title>Chromosome-level genome assembly of true bugs.</title>
        <authorList>
            <person name="Ma L."/>
            <person name="Li H."/>
        </authorList>
    </citation>
    <scope>NUCLEOTIDE SEQUENCE [LARGE SCALE GENOMIC DNA]</scope>
    <source>
        <strain evidence="8">Lab_2022b</strain>
    </source>
</reference>
<dbReference type="InterPro" id="IPR004367">
    <property type="entry name" value="Cyclin_C-dom"/>
</dbReference>
<dbReference type="SMART" id="SM01332">
    <property type="entry name" value="Cyclin_C"/>
    <property type="match status" value="1"/>
</dbReference>
<protein>
    <recommendedName>
        <fullName evidence="10">G2/mitotic-specific cyclin-B3</fullName>
    </recommendedName>
</protein>
<dbReference type="InterPro" id="IPR039361">
    <property type="entry name" value="Cyclin"/>
</dbReference>
<evidence type="ECO:0008006" key="10">
    <source>
        <dbReference type="Google" id="ProtNLM"/>
    </source>
</evidence>
<sequence>MSTQTEQEILKRKQKAYENHEESRNVSSKIPIVFKRNALVEISNINRNDTVLIKNSLKLNGKIINKTNVEIKNEIKKLNDDNNNNNIKKKFDEKPVENIDEFYKDNLFLVPEYAENIYNYLRELELKYRIKKWPFNSNVNEQMRATLIDWLVEIHLEYDLLQETLHLAVSLVDRYLQIANDVTVKNLQLVGVCCMAIATKYEEVQPLAVSDFLYLCNNTYKKYEFLKMERTILNNIDFQIARPLTIYFLRRYSLASRADRKQHVCAKYLLDLALLDASLCHVRPSLLAACAFFISTCLLKDKFDANYWNDQLIFYSKYEYENIRIYTSKFCKLVLSNDKYFKTVKKKYSAKEFDSVSNRIHNKMHLLIAFSESKPHGSKF</sequence>
<evidence type="ECO:0000313" key="9">
    <source>
        <dbReference type="Proteomes" id="UP001461498"/>
    </source>
</evidence>